<dbReference type="InterPro" id="IPR003593">
    <property type="entry name" value="AAA+_ATPase"/>
</dbReference>
<evidence type="ECO:0000259" key="6">
    <source>
        <dbReference type="PROSITE" id="PS50893"/>
    </source>
</evidence>
<keyword evidence="3" id="KW-0547">Nucleotide-binding</keyword>
<sequence length="241" mass="26372">MSAYLTISRLNAGYGEVQVLWDVSLDVPQSGVKVGIIGPNGAGKTTLMKCVAGLLQPKSGKLVFNGRELNRVPADKRVEMGIAYVPAEKELFPKMTVNEVLELGAYTKRGRNKIDENLEFVFHLFPRLKERRLQKAGTLSGGEQQMLAIGRALMSSPELLLLDEPSTGLAPLLVKELFKSLDKLRQVGSGLTMLLVEQRVPLALSFCDQIYVLEGGRVVLSGQSQDFLNDPRIRASYIGGA</sequence>
<dbReference type="PROSITE" id="PS00211">
    <property type="entry name" value="ABC_TRANSPORTER_1"/>
    <property type="match status" value="1"/>
</dbReference>
<accession>A0A7C5QDQ0</accession>
<protein>
    <submittedName>
        <fullName evidence="7">ABC transporter ATP-binding protein</fullName>
    </submittedName>
</protein>
<dbReference type="Pfam" id="PF00005">
    <property type="entry name" value="ABC_tran"/>
    <property type="match status" value="1"/>
</dbReference>
<name>A0A7C5QDQ0_CALS0</name>
<evidence type="ECO:0000256" key="4">
    <source>
        <dbReference type="ARBA" id="ARBA00022840"/>
    </source>
</evidence>
<dbReference type="InterPro" id="IPR017871">
    <property type="entry name" value="ABC_transporter-like_CS"/>
</dbReference>
<keyword evidence="4 7" id="KW-0067">ATP-binding</keyword>
<dbReference type="Gene3D" id="3.40.50.300">
    <property type="entry name" value="P-loop containing nucleotide triphosphate hydrolases"/>
    <property type="match status" value="1"/>
</dbReference>
<dbReference type="CDD" id="cd03224">
    <property type="entry name" value="ABC_TM1139_LivF_branched"/>
    <property type="match status" value="1"/>
</dbReference>
<dbReference type="PANTHER" id="PTHR43820">
    <property type="entry name" value="HIGH-AFFINITY BRANCHED-CHAIN AMINO ACID TRANSPORT ATP-BINDING PROTEIN LIVF"/>
    <property type="match status" value="1"/>
</dbReference>
<gene>
    <name evidence="7" type="ORF">ENM11_06315</name>
</gene>
<evidence type="ECO:0000256" key="3">
    <source>
        <dbReference type="ARBA" id="ARBA00022741"/>
    </source>
</evidence>
<keyword evidence="2" id="KW-0813">Transport</keyword>
<feature type="domain" description="ABC transporter" evidence="6">
    <location>
        <begin position="5"/>
        <end position="240"/>
    </location>
</feature>
<dbReference type="GO" id="GO:0015658">
    <property type="term" value="F:branched-chain amino acid transmembrane transporter activity"/>
    <property type="evidence" value="ECO:0007669"/>
    <property type="project" value="TreeGrafter"/>
</dbReference>
<organism evidence="7">
    <name type="scientific">Caldiarchaeum subterraneum</name>
    <dbReference type="NCBI Taxonomy" id="311458"/>
    <lineage>
        <taxon>Archaea</taxon>
        <taxon>Nitrososphaerota</taxon>
        <taxon>Candidatus Caldarchaeales</taxon>
        <taxon>Candidatus Caldarchaeaceae</taxon>
        <taxon>Candidatus Caldarchaeum</taxon>
    </lineage>
</organism>
<evidence type="ECO:0000256" key="5">
    <source>
        <dbReference type="ARBA" id="ARBA00022970"/>
    </source>
</evidence>
<dbReference type="InterPro" id="IPR027417">
    <property type="entry name" value="P-loop_NTPase"/>
</dbReference>
<dbReference type="GO" id="GO:0005524">
    <property type="term" value="F:ATP binding"/>
    <property type="evidence" value="ECO:0007669"/>
    <property type="project" value="UniProtKB-KW"/>
</dbReference>
<evidence type="ECO:0000313" key="7">
    <source>
        <dbReference type="EMBL" id="HHK68748.1"/>
    </source>
</evidence>
<reference evidence="7" key="1">
    <citation type="journal article" date="2020" name="mSystems">
        <title>Genome- and Community-Level Interaction Insights into Carbon Utilization and Element Cycling Functions of Hydrothermarchaeota in Hydrothermal Sediment.</title>
        <authorList>
            <person name="Zhou Z."/>
            <person name="Liu Y."/>
            <person name="Xu W."/>
            <person name="Pan J."/>
            <person name="Luo Z.H."/>
            <person name="Li M."/>
        </authorList>
    </citation>
    <scope>NUCLEOTIDE SEQUENCE [LARGE SCALE GENOMIC DNA]</scope>
    <source>
        <strain evidence="7">SpSt-1056</strain>
    </source>
</reference>
<dbReference type="PROSITE" id="PS50893">
    <property type="entry name" value="ABC_TRANSPORTER_2"/>
    <property type="match status" value="1"/>
</dbReference>
<dbReference type="GO" id="GO:0016887">
    <property type="term" value="F:ATP hydrolysis activity"/>
    <property type="evidence" value="ECO:0007669"/>
    <property type="project" value="InterPro"/>
</dbReference>
<dbReference type="SMART" id="SM00382">
    <property type="entry name" value="AAA"/>
    <property type="match status" value="1"/>
</dbReference>
<dbReference type="EMBL" id="DRWN01000051">
    <property type="protein sequence ID" value="HHK68748.1"/>
    <property type="molecule type" value="Genomic_DNA"/>
</dbReference>
<keyword evidence="5" id="KW-0029">Amino-acid transport</keyword>
<dbReference type="AlphaFoldDB" id="A0A7C5QDQ0"/>
<comment type="caution">
    <text evidence="7">The sequence shown here is derived from an EMBL/GenBank/DDBJ whole genome shotgun (WGS) entry which is preliminary data.</text>
</comment>
<dbReference type="InterPro" id="IPR052156">
    <property type="entry name" value="BCAA_Transport_ATP-bd_LivF"/>
</dbReference>
<dbReference type="InterPro" id="IPR003439">
    <property type="entry name" value="ABC_transporter-like_ATP-bd"/>
</dbReference>
<evidence type="ECO:0000256" key="1">
    <source>
        <dbReference type="ARBA" id="ARBA00005417"/>
    </source>
</evidence>
<proteinExistence type="inferred from homology"/>
<dbReference type="SUPFAM" id="SSF52540">
    <property type="entry name" value="P-loop containing nucleoside triphosphate hydrolases"/>
    <property type="match status" value="1"/>
</dbReference>
<dbReference type="GO" id="GO:0015807">
    <property type="term" value="P:L-amino acid transport"/>
    <property type="evidence" value="ECO:0007669"/>
    <property type="project" value="TreeGrafter"/>
</dbReference>
<evidence type="ECO:0000256" key="2">
    <source>
        <dbReference type="ARBA" id="ARBA00022448"/>
    </source>
</evidence>
<comment type="similarity">
    <text evidence="1">Belongs to the ABC transporter superfamily.</text>
</comment>
<dbReference type="PANTHER" id="PTHR43820:SF4">
    <property type="entry name" value="HIGH-AFFINITY BRANCHED-CHAIN AMINO ACID TRANSPORT ATP-BINDING PROTEIN LIVF"/>
    <property type="match status" value="1"/>
</dbReference>